<comment type="caution">
    <text evidence="2">The sequence shown here is derived from an EMBL/GenBank/DDBJ whole genome shotgun (WGS) entry which is preliminary data.</text>
</comment>
<dbReference type="EMBL" id="JABAGV010000642">
    <property type="protein sequence ID" value="MBC2478674.1"/>
    <property type="molecule type" value="Genomic_DNA"/>
</dbReference>
<feature type="domain" description="HTH lacI-type" evidence="1">
    <location>
        <begin position="3"/>
        <end position="38"/>
    </location>
</feature>
<reference evidence="2" key="2">
    <citation type="journal article" date="2022" name="Nat. Biotechnol.">
        <title>Carbon-negative production of acetone and isopropanol by gas fermentation at industrial pilot scale.</title>
        <authorList>
            <person name="Liew F.E."/>
            <person name="Nogle R."/>
            <person name="Abdalla T."/>
            <person name="Rasor B.J."/>
            <person name="Canter C."/>
            <person name="Jensen R.O."/>
            <person name="Wang L."/>
            <person name="Strutz J."/>
            <person name="Chirania P."/>
            <person name="De Tissera S."/>
            <person name="Mueller A.P."/>
            <person name="Ruan Z."/>
            <person name="Gao A."/>
            <person name="Tran L."/>
            <person name="Engle N.L."/>
            <person name="Bromley J.C."/>
            <person name="Daniell J."/>
            <person name="Conrado R."/>
            <person name="Tschaplinski T.J."/>
            <person name="Giannone R.J."/>
            <person name="Hettich R.L."/>
            <person name="Karim A.S."/>
            <person name="Simpson S.D."/>
            <person name="Brown S.D."/>
            <person name="Leang C."/>
            <person name="Jewett M.C."/>
            <person name="Kopke M."/>
        </authorList>
    </citation>
    <scope>NUCLEOTIDE SEQUENCE</scope>
    <source>
        <strain evidence="2">DJ015</strain>
    </source>
</reference>
<feature type="non-terminal residue" evidence="2">
    <location>
        <position position="38"/>
    </location>
</feature>
<protein>
    <submittedName>
        <fullName evidence="2">LacI family transcriptional regulator</fullName>
    </submittedName>
</protein>
<evidence type="ECO:0000313" key="3">
    <source>
        <dbReference type="Proteomes" id="UP001194098"/>
    </source>
</evidence>
<sequence length="38" mass="4246">MKLTIVDVAKKANVSVATVSRVMNGNYPVKEETKRRVL</sequence>
<accession>A0AAW3WIC3</accession>
<reference evidence="2" key="1">
    <citation type="submission" date="2020-04" db="EMBL/GenBank/DDBJ databases">
        <authorList>
            <person name="Brown S."/>
        </authorList>
    </citation>
    <scope>NUCLEOTIDE SEQUENCE</scope>
    <source>
        <strain evidence="2">DJ015</strain>
    </source>
</reference>
<dbReference type="RefSeq" id="WP_185687501.1">
    <property type="nucleotide sequence ID" value="NZ_JABAGV010000642.1"/>
</dbReference>
<dbReference type="Proteomes" id="UP001194098">
    <property type="component" value="Unassembled WGS sequence"/>
</dbReference>
<dbReference type="SMART" id="SM00354">
    <property type="entry name" value="HTH_LACI"/>
    <property type="match status" value="1"/>
</dbReference>
<dbReference type="InterPro" id="IPR000843">
    <property type="entry name" value="HTH_LacI"/>
</dbReference>
<dbReference type="PRINTS" id="PR00036">
    <property type="entry name" value="HTHLACI"/>
</dbReference>
<name>A0AAW3WIC3_CLOBE</name>
<dbReference type="InterPro" id="IPR010982">
    <property type="entry name" value="Lambda_DNA-bd_dom_sf"/>
</dbReference>
<dbReference type="AlphaFoldDB" id="A0AAW3WIC3"/>
<dbReference type="PROSITE" id="PS00356">
    <property type="entry name" value="HTH_LACI_1"/>
    <property type="match status" value="1"/>
</dbReference>
<dbReference type="SUPFAM" id="SSF47413">
    <property type="entry name" value="lambda repressor-like DNA-binding domains"/>
    <property type="match status" value="1"/>
</dbReference>
<dbReference type="Gene3D" id="1.10.260.40">
    <property type="entry name" value="lambda repressor-like DNA-binding domains"/>
    <property type="match status" value="1"/>
</dbReference>
<dbReference type="Pfam" id="PF00356">
    <property type="entry name" value="LacI"/>
    <property type="match status" value="1"/>
</dbReference>
<evidence type="ECO:0000259" key="1">
    <source>
        <dbReference type="PROSITE" id="PS50932"/>
    </source>
</evidence>
<dbReference type="CDD" id="cd01392">
    <property type="entry name" value="HTH_LacI"/>
    <property type="match status" value="1"/>
</dbReference>
<dbReference type="GO" id="GO:0006355">
    <property type="term" value="P:regulation of DNA-templated transcription"/>
    <property type="evidence" value="ECO:0007669"/>
    <property type="project" value="InterPro"/>
</dbReference>
<dbReference type="PROSITE" id="PS50932">
    <property type="entry name" value="HTH_LACI_2"/>
    <property type="match status" value="1"/>
</dbReference>
<proteinExistence type="predicted"/>
<gene>
    <name evidence="2" type="ORF">HGI39_29230</name>
</gene>
<dbReference type="GO" id="GO:0003677">
    <property type="term" value="F:DNA binding"/>
    <property type="evidence" value="ECO:0007669"/>
    <property type="project" value="InterPro"/>
</dbReference>
<organism evidence="2 3">
    <name type="scientific">Clostridium beijerinckii</name>
    <name type="common">Clostridium MP</name>
    <dbReference type="NCBI Taxonomy" id="1520"/>
    <lineage>
        <taxon>Bacteria</taxon>
        <taxon>Bacillati</taxon>
        <taxon>Bacillota</taxon>
        <taxon>Clostridia</taxon>
        <taxon>Eubacteriales</taxon>
        <taxon>Clostridiaceae</taxon>
        <taxon>Clostridium</taxon>
    </lineage>
</organism>
<evidence type="ECO:0000313" key="2">
    <source>
        <dbReference type="EMBL" id="MBC2478674.1"/>
    </source>
</evidence>